<dbReference type="FunFam" id="1.20.1160.11:FF:000001">
    <property type="entry name" value="Paired amphipathic helix protein Sin3"/>
    <property type="match status" value="1"/>
</dbReference>
<sequence length="166" mass="19188">MVEDKPTTRDALEYLKIVKKTYQDKLEVYESFLEVMRDFKAQRTDTCGVTLKVKELFKGEEELLLGFNTFLPKGFEITIEGDQTVPDNADIAPDNADVAEAISYINKVKARFLGNNMHAYNSFLDILSMYKKEKKSIVEIKHEVAILFRDHNDLLVEFAHFLPGYR</sequence>
<evidence type="ECO:0000256" key="4">
    <source>
        <dbReference type="ARBA" id="ARBA00023242"/>
    </source>
</evidence>
<keyword evidence="2" id="KW-0678">Repressor</keyword>
<dbReference type="Gene3D" id="1.20.1160.11">
    <property type="entry name" value="Paired amphipathic helix"/>
    <property type="match status" value="2"/>
</dbReference>
<keyword evidence="4 5" id="KW-0539">Nucleus</keyword>
<evidence type="ECO:0000313" key="6">
    <source>
        <dbReference type="EMBL" id="CAH8297570.1"/>
    </source>
</evidence>
<evidence type="ECO:0000256" key="3">
    <source>
        <dbReference type="ARBA" id="ARBA00022737"/>
    </source>
</evidence>
<dbReference type="SUPFAM" id="SSF47762">
    <property type="entry name" value="PAH2 domain"/>
    <property type="match status" value="2"/>
</dbReference>
<dbReference type="Proteomes" id="UP001642260">
    <property type="component" value="Unassembled WGS sequence"/>
</dbReference>
<dbReference type="Pfam" id="PF02671">
    <property type="entry name" value="PAH"/>
    <property type="match status" value="2"/>
</dbReference>
<gene>
    <name evidence="6" type="ORF">ERUC_LOCUS2205</name>
</gene>
<proteinExistence type="predicted"/>
<keyword evidence="7" id="KW-1185">Reference proteome</keyword>
<dbReference type="InterPro" id="IPR036600">
    <property type="entry name" value="PAH_sf"/>
</dbReference>
<evidence type="ECO:0000256" key="1">
    <source>
        <dbReference type="ARBA" id="ARBA00004123"/>
    </source>
</evidence>
<dbReference type="PROSITE" id="PS51477">
    <property type="entry name" value="PAH"/>
    <property type="match status" value="2"/>
</dbReference>
<dbReference type="AlphaFoldDB" id="A0ABC8IZB2"/>
<organism evidence="6 7">
    <name type="scientific">Eruca vesicaria subsp. sativa</name>
    <name type="common">Garden rocket</name>
    <name type="synonym">Eruca sativa</name>
    <dbReference type="NCBI Taxonomy" id="29727"/>
    <lineage>
        <taxon>Eukaryota</taxon>
        <taxon>Viridiplantae</taxon>
        <taxon>Streptophyta</taxon>
        <taxon>Embryophyta</taxon>
        <taxon>Tracheophyta</taxon>
        <taxon>Spermatophyta</taxon>
        <taxon>Magnoliopsida</taxon>
        <taxon>eudicotyledons</taxon>
        <taxon>Gunneridae</taxon>
        <taxon>Pentapetalae</taxon>
        <taxon>rosids</taxon>
        <taxon>malvids</taxon>
        <taxon>Brassicales</taxon>
        <taxon>Brassicaceae</taxon>
        <taxon>Brassiceae</taxon>
        <taxon>Eruca</taxon>
    </lineage>
</organism>
<reference evidence="6 7" key="1">
    <citation type="submission" date="2022-03" db="EMBL/GenBank/DDBJ databases">
        <authorList>
            <person name="Macdonald S."/>
            <person name="Ahmed S."/>
            <person name="Newling K."/>
        </authorList>
    </citation>
    <scope>NUCLEOTIDE SEQUENCE [LARGE SCALE GENOMIC DNA]</scope>
</reference>
<comment type="subcellular location">
    <subcellularLocation>
        <location evidence="1 5">Nucleus</location>
    </subcellularLocation>
</comment>
<evidence type="ECO:0000256" key="2">
    <source>
        <dbReference type="ARBA" id="ARBA00022491"/>
    </source>
</evidence>
<dbReference type="EMBL" id="CAKOAT010051821">
    <property type="protein sequence ID" value="CAH8297570.1"/>
    <property type="molecule type" value="Genomic_DNA"/>
</dbReference>
<dbReference type="InterPro" id="IPR039774">
    <property type="entry name" value="Sin3-like"/>
</dbReference>
<dbReference type="PANTHER" id="PTHR12346:SF0">
    <property type="entry name" value="SIN3A, ISOFORM G"/>
    <property type="match status" value="1"/>
</dbReference>
<accession>A0ABC8IZB2</accession>
<dbReference type="InterPro" id="IPR003822">
    <property type="entry name" value="PAH"/>
</dbReference>
<dbReference type="GO" id="GO:0045892">
    <property type="term" value="P:negative regulation of DNA-templated transcription"/>
    <property type="evidence" value="ECO:0007669"/>
    <property type="project" value="UniProtKB-ARBA"/>
</dbReference>
<comment type="caution">
    <text evidence="6">The sequence shown here is derived from an EMBL/GenBank/DDBJ whole genome shotgun (WGS) entry which is preliminary data.</text>
</comment>
<evidence type="ECO:0000313" key="7">
    <source>
        <dbReference type="Proteomes" id="UP001642260"/>
    </source>
</evidence>
<name>A0ABC8IZB2_ERUVS</name>
<evidence type="ECO:0000256" key="5">
    <source>
        <dbReference type="PROSITE-ProRule" id="PRU00810"/>
    </source>
</evidence>
<dbReference type="FunFam" id="1.20.1160.11:FF:000003">
    <property type="entry name" value="Paired amphipathic helix SIN3-like protein"/>
    <property type="match status" value="1"/>
</dbReference>
<dbReference type="PANTHER" id="PTHR12346">
    <property type="entry name" value="SIN3B-RELATED"/>
    <property type="match status" value="1"/>
</dbReference>
<dbReference type="GO" id="GO:0005634">
    <property type="term" value="C:nucleus"/>
    <property type="evidence" value="ECO:0007669"/>
    <property type="project" value="UniProtKB-SubCell"/>
</dbReference>
<protein>
    <submittedName>
        <fullName evidence="6">Uncharacterized protein</fullName>
    </submittedName>
</protein>
<keyword evidence="3" id="KW-0677">Repeat</keyword>